<keyword evidence="4" id="KW-1185">Reference proteome</keyword>
<keyword evidence="2" id="KW-0732">Signal</keyword>
<evidence type="ECO:0000313" key="3">
    <source>
        <dbReference type="EMBL" id="MFC2970160.1"/>
    </source>
</evidence>
<dbReference type="Proteomes" id="UP001595443">
    <property type="component" value="Unassembled WGS sequence"/>
</dbReference>
<protein>
    <submittedName>
        <fullName evidence="3">Type VI secretion system-associated protein TagO</fullName>
    </submittedName>
</protein>
<feature type="region of interest" description="Disordered" evidence="1">
    <location>
        <begin position="48"/>
        <end position="79"/>
    </location>
</feature>
<evidence type="ECO:0000256" key="2">
    <source>
        <dbReference type="SAM" id="SignalP"/>
    </source>
</evidence>
<feature type="chain" id="PRO_5047106042" evidence="2">
    <location>
        <begin position="22"/>
        <end position="219"/>
    </location>
</feature>
<accession>A0ABV7ALL6</accession>
<sequence length="219" mass="24009">MKYSRTAFLVACILAAAPGHADPRDCAKIANDTVRLACYDAIFGKPKDGTEDKSVSAPSSDTDPAADAGDTGKWQMRTDTSKMTDQKSVFLSLESENDVPGRFGGGGGPATLVLRCMENTTALLFSMNNQFMADIQGYGRVEYRIDDQKMGRVNMNESTDNSMLGLWSGGRSIPFIKKLMGHDRLVLRATPYNENTYTVSFDIKGLDNAIGELRQTCHW</sequence>
<comment type="caution">
    <text evidence="3">The sequence shown here is derived from an EMBL/GenBank/DDBJ whole genome shotgun (WGS) entry which is preliminary data.</text>
</comment>
<evidence type="ECO:0000256" key="1">
    <source>
        <dbReference type="SAM" id="MobiDB-lite"/>
    </source>
</evidence>
<dbReference type="Pfam" id="PF11319">
    <property type="entry name" value="VasI"/>
    <property type="match status" value="1"/>
</dbReference>
<proteinExistence type="predicted"/>
<gene>
    <name evidence="3" type="ORF">ACFOES_18835</name>
</gene>
<name>A0ABV7ALL6_9RHOB</name>
<dbReference type="EMBL" id="JBHRSK010000017">
    <property type="protein sequence ID" value="MFC2970160.1"/>
    <property type="molecule type" value="Genomic_DNA"/>
</dbReference>
<evidence type="ECO:0000313" key="4">
    <source>
        <dbReference type="Proteomes" id="UP001595443"/>
    </source>
</evidence>
<dbReference type="RefSeq" id="WP_377834920.1">
    <property type="nucleotide sequence ID" value="NZ_JBHRSK010000017.1"/>
</dbReference>
<feature type="compositionally biased region" description="Low complexity" evidence="1">
    <location>
        <begin position="57"/>
        <end position="72"/>
    </location>
</feature>
<feature type="signal peptide" evidence="2">
    <location>
        <begin position="1"/>
        <end position="21"/>
    </location>
</feature>
<organism evidence="3 4">
    <name type="scientific">Acidimangrovimonas pyrenivorans</name>
    <dbReference type="NCBI Taxonomy" id="2030798"/>
    <lineage>
        <taxon>Bacteria</taxon>
        <taxon>Pseudomonadati</taxon>
        <taxon>Pseudomonadota</taxon>
        <taxon>Alphaproteobacteria</taxon>
        <taxon>Rhodobacterales</taxon>
        <taxon>Paracoccaceae</taxon>
        <taxon>Acidimangrovimonas</taxon>
    </lineage>
</organism>
<reference evidence="4" key="1">
    <citation type="journal article" date="2019" name="Int. J. Syst. Evol. Microbiol.">
        <title>The Global Catalogue of Microorganisms (GCM) 10K type strain sequencing project: providing services to taxonomists for standard genome sequencing and annotation.</title>
        <authorList>
            <consortium name="The Broad Institute Genomics Platform"/>
            <consortium name="The Broad Institute Genome Sequencing Center for Infectious Disease"/>
            <person name="Wu L."/>
            <person name="Ma J."/>
        </authorList>
    </citation>
    <scope>NUCLEOTIDE SEQUENCE [LARGE SCALE GENOMIC DNA]</scope>
    <source>
        <strain evidence="4">KCTC 62192</strain>
    </source>
</reference>
<dbReference type="InterPro" id="IPR017738">
    <property type="entry name" value="T6SS-assoc_VCA0118"/>
</dbReference>